<dbReference type="Proteomes" id="UP000516013">
    <property type="component" value="Chromosome"/>
</dbReference>
<dbReference type="RefSeq" id="WP_187705504.1">
    <property type="nucleotide sequence ID" value="NZ_CP060822.1"/>
</dbReference>
<organism evidence="1 2">
    <name type="scientific">Cylindrospermopsis curvispora GIHE-G1</name>
    <dbReference type="NCBI Taxonomy" id="2666332"/>
    <lineage>
        <taxon>Bacteria</taxon>
        <taxon>Bacillati</taxon>
        <taxon>Cyanobacteriota</taxon>
        <taxon>Cyanophyceae</taxon>
        <taxon>Nostocales</taxon>
        <taxon>Aphanizomenonaceae</taxon>
        <taxon>Cylindrospermopsis</taxon>
    </lineage>
</organism>
<evidence type="ECO:0000313" key="2">
    <source>
        <dbReference type="Proteomes" id="UP000516013"/>
    </source>
</evidence>
<evidence type="ECO:0000313" key="1">
    <source>
        <dbReference type="EMBL" id="QNP28713.1"/>
    </source>
</evidence>
<name>A0A7H0EY47_9CYAN</name>
<dbReference type="AlphaFoldDB" id="A0A7H0EY47"/>
<proteinExistence type="predicted"/>
<gene>
    <name evidence="1" type="ORF">IAR63_12535</name>
</gene>
<protein>
    <submittedName>
        <fullName evidence="1">Uncharacterized protein</fullName>
    </submittedName>
</protein>
<dbReference type="EMBL" id="CP060822">
    <property type="protein sequence ID" value="QNP28713.1"/>
    <property type="molecule type" value="Genomic_DNA"/>
</dbReference>
<keyword evidence="2" id="KW-1185">Reference proteome</keyword>
<sequence length="82" mass="9794">MELKERKPSGRNYRNLIKKAEIQLKSTISVFIENKNSEKFVTKRAYIANAKKPEFHQSHKERMQRFKDDTGFILKIENKIII</sequence>
<reference evidence="1 2" key="1">
    <citation type="submission" date="2020-08" db="EMBL/GenBank/DDBJ databases">
        <title>Complete genome sequence of Raphidiopsis curvispora isolated from drinking water reservoir in South Korea.</title>
        <authorList>
            <person name="Jeong J."/>
        </authorList>
    </citation>
    <scope>NUCLEOTIDE SEQUENCE [LARGE SCALE GENOMIC DNA]</scope>
    <source>
        <strain evidence="1 2">GIHE-G1</strain>
    </source>
</reference>
<accession>A0A7H0EY47</accession>
<dbReference type="KEGG" id="ccur:IAR63_12535"/>